<gene>
    <name evidence="6" type="ORF">B0H17DRAFT_1209789</name>
</gene>
<reference evidence="6" key="1">
    <citation type="submission" date="2023-03" db="EMBL/GenBank/DDBJ databases">
        <title>Massive genome expansion in bonnet fungi (Mycena s.s.) driven by repeated elements and novel gene families across ecological guilds.</title>
        <authorList>
            <consortium name="Lawrence Berkeley National Laboratory"/>
            <person name="Harder C.B."/>
            <person name="Miyauchi S."/>
            <person name="Viragh M."/>
            <person name="Kuo A."/>
            <person name="Thoen E."/>
            <person name="Andreopoulos B."/>
            <person name="Lu D."/>
            <person name="Skrede I."/>
            <person name="Drula E."/>
            <person name="Henrissat B."/>
            <person name="Morin E."/>
            <person name="Kohler A."/>
            <person name="Barry K."/>
            <person name="LaButti K."/>
            <person name="Morin E."/>
            <person name="Salamov A."/>
            <person name="Lipzen A."/>
            <person name="Mereny Z."/>
            <person name="Hegedus B."/>
            <person name="Baldrian P."/>
            <person name="Stursova M."/>
            <person name="Weitz H."/>
            <person name="Taylor A."/>
            <person name="Grigoriev I.V."/>
            <person name="Nagy L.G."/>
            <person name="Martin F."/>
            <person name="Kauserud H."/>
        </authorList>
    </citation>
    <scope>NUCLEOTIDE SEQUENCE</scope>
    <source>
        <strain evidence="6">CBHHK067</strain>
    </source>
</reference>
<evidence type="ECO:0000256" key="5">
    <source>
        <dbReference type="SAM" id="MobiDB-lite"/>
    </source>
</evidence>
<keyword evidence="2" id="KW-0285">Flavoprotein</keyword>
<dbReference type="PANTHER" id="PTHR47470:SF1">
    <property type="entry name" value="FAD-DEPENDENT OXIDOREDUCTASE 2 FAD BINDING DOMAIN-CONTAINING PROTEIN"/>
    <property type="match status" value="1"/>
</dbReference>
<dbReference type="Proteomes" id="UP001221757">
    <property type="component" value="Unassembled WGS sequence"/>
</dbReference>
<protein>
    <submittedName>
        <fullName evidence="6">Uncharacterized protein</fullName>
    </submittedName>
</protein>
<dbReference type="GO" id="GO:0016491">
    <property type="term" value="F:oxidoreductase activity"/>
    <property type="evidence" value="ECO:0007669"/>
    <property type="project" value="UniProtKB-KW"/>
</dbReference>
<accession>A0AAD7D1G3</accession>
<evidence type="ECO:0000256" key="1">
    <source>
        <dbReference type="ARBA" id="ARBA00001974"/>
    </source>
</evidence>
<keyword evidence="7" id="KW-1185">Reference proteome</keyword>
<sequence>MRTGVPRATRSSFDNAQPHHQRQPRPPGGSPDGGDNVVYNPQSTGKAYYKDLRGRFGTAPYRRVVVAGYGHLDTWMGKRSNVDVYPSARGHFERLVNGAMRNAILN</sequence>
<dbReference type="EMBL" id="JARKIE010000190">
    <property type="protein sequence ID" value="KAJ7669021.1"/>
    <property type="molecule type" value="Genomic_DNA"/>
</dbReference>
<keyword evidence="3" id="KW-0274">FAD</keyword>
<organism evidence="6 7">
    <name type="scientific">Mycena rosella</name>
    <name type="common">Pink bonnet</name>
    <name type="synonym">Agaricus rosellus</name>
    <dbReference type="NCBI Taxonomy" id="1033263"/>
    <lineage>
        <taxon>Eukaryota</taxon>
        <taxon>Fungi</taxon>
        <taxon>Dikarya</taxon>
        <taxon>Basidiomycota</taxon>
        <taxon>Agaricomycotina</taxon>
        <taxon>Agaricomycetes</taxon>
        <taxon>Agaricomycetidae</taxon>
        <taxon>Agaricales</taxon>
        <taxon>Marasmiineae</taxon>
        <taxon>Mycenaceae</taxon>
        <taxon>Mycena</taxon>
    </lineage>
</organism>
<evidence type="ECO:0000313" key="6">
    <source>
        <dbReference type="EMBL" id="KAJ7669021.1"/>
    </source>
</evidence>
<evidence type="ECO:0000256" key="4">
    <source>
        <dbReference type="ARBA" id="ARBA00023002"/>
    </source>
</evidence>
<keyword evidence="4" id="KW-0560">Oxidoreductase</keyword>
<evidence type="ECO:0000256" key="3">
    <source>
        <dbReference type="ARBA" id="ARBA00022827"/>
    </source>
</evidence>
<comment type="caution">
    <text evidence="6">The sequence shown here is derived from an EMBL/GenBank/DDBJ whole genome shotgun (WGS) entry which is preliminary data.</text>
</comment>
<dbReference type="PANTHER" id="PTHR47470">
    <property type="entry name" value="CHOLESTEROL OXIDASE"/>
    <property type="match status" value="1"/>
</dbReference>
<evidence type="ECO:0000313" key="7">
    <source>
        <dbReference type="Proteomes" id="UP001221757"/>
    </source>
</evidence>
<comment type="cofactor">
    <cofactor evidence="1">
        <name>FAD</name>
        <dbReference type="ChEBI" id="CHEBI:57692"/>
    </cofactor>
</comment>
<feature type="region of interest" description="Disordered" evidence="5">
    <location>
        <begin position="1"/>
        <end position="42"/>
    </location>
</feature>
<dbReference type="AlphaFoldDB" id="A0AAD7D1G3"/>
<proteinExistence type="predicted"/>
<dbReference type="InterPro" id="IPR052542">
    <property type="entry name" value="Cholesterol_Oxidase"/>
</dbReference>
<name>A0AAD7D1G3_MYCRO</name>
<evidence type="ECO:0000256" key="2">
    <source>
        <dbReference type="ARBA" id="ARBA00022630"/>
    </source>
</evidence>